<dbReference type="SUPFAM" id="SSF117892">
    <property type="entry name" value="Band 7/SPFH domain"/>
    <property type="match status" value="1"/>
</dbReference>
<keyword evidence="8" id="KW-0378">Hydrolase</keyword>
<comment type="subcellular location">
    <subcellularLocation>
        <location evidence="1">Membrane</location>
        <topology evidence="1">Single-pass membrane protein</topology>
    </subcellularLocation>
</comment>
<dbReference type="Proteomes" id="UP000278542">
    <property type="component" value="Unassembled WGS sequence"/>
</dbReference>
<dbReference type="RefSeq" id="WP_121145769.1">
    <property type="nucleotide sequence ID" value="NZ_RBWY01000005.1"/>
</dbReference>
<reference evidence="8 9" key="1">
    <citation type="submission" date="2018-10" db="EMBL/GenBank/DDBJ databases">
        <title>Genomic Encyclopedia of Type Strains, Phase IV (KMG-IV): sequencing the most valuable type-strain genomes for metagenomic binning, comparative biology and taxonomic classification.</title>
        <authorList>
            <person name="Goeker M."/>
        </authorList>
    </citation>
    <scope>NUCLEOTIDE SEQUENCE [LARGE SCALE GENOMIC DNA]</scope>
    <source>
        <strain evidence="8 9">DSM 22228</strain>
    </source>
</reference>
<dbReference type="GO" id="GO:0008233">
    <property type="term" value="F:peptidase activity"/>
    <property type="evidence" value="ECO:0007669"/>
    <property type="project" value="UniProtKB-KW"/>
</dbReference>
<dbReference type="SMART" id="SM00244">
    <property type="entry name" value="PHB"/>
    <property type="match status" value="1"/>
</dbReference>
<evidence type="ECO:0000256" key="3">
    <source>
        <dbReference type="ARBA" id="ARBA00022692"/>
    </source>
</evidence>
<organism evidence="8 9">
    <name type="scientific">Orbus hercynius</name>
    <dbReference type="NCBI Taxonomy" id="593135"/>
    <lineage>
        <taxon>Bacteria</taxon>
        <taxon>Pseudomonadati</taxon>
        <taxon>Pseudomonadota</taxon>
        <taxon>Gammaproteobacteria</taxon>
        <taxon>Orbales</taxon>
        <taxon>Orbaceae</taxon>
        <taxon>Orbus</taxon>
    </lineage>
</organism>
<protein>
    <recommendedName>
        <fullName evidence="6">Protein HflC</fullName>
    </recommendedName>
</protein>
<evidence type="ECO:0000313" key="9">
    <source>
        <dbReference type="Proteomes" id="UP000278542"/>
    </source>
</evidence>
<evidence type="ECO:0000256" key="1">
    <source>
        <dbReference type="ARBA" id="ARBA00004167"/>
    </source>
</evidence>
<dbReference type="NCBIfam" id="TIGR01932">
    <property type="entry name" value="hflC"/>
    <property type="match status" value="1"/>
</dbReference>
<gene>
    <name evidence="8" type="ORF">DES39_2037</name>
</gene>
<dbReference type="PIRSF" id="PIRSF005651">
    <property type="entry name" value="HflC"/>
    <property type="match status" value="1"/>
</dbReference>
<dbReference type="InterPro" id="IPR036013">
    <property type="entry name" value="Band_7/SPFH_dom_sf"/>
</dbReference>
<evidence type="ECO:0000256" key="2">
    <source>
        <dbReference type="ARBA" id="ARBA00007862"/>
    </source>
</evidence>
<keyword evidence="9" id="KW-1185">Reference proteome</keyword>
<dbReference type="EMBL" id="RBWY01000005">
    <property type="protein sequence ID" value="RKS84479.1"/>
    <property type="molecule type" value="Genomic_DNA"/>
</dbReference>
<dbReference type="GO" id="GO:0016020">
    <property type="term" value="C:membrane"/>
    <property type="evidence" value="ECO:0007669"/>
    <property type="project" value="UniProtKB-SubCell"/>
</dbReference>
<dbReference type="Pfam" id="PF01145">
    <property type="entry name" value="Band_7"/>
    <property type="match status" value="1"/>
</dbReference>
<keyword evidence="4" id="KW-1133">Transmembrane helix</keyword>
<feature type="domain" description="Band 7" evidence="7">
    <location>
        <begin position="18"/>
        <end position="218"/>
    </location>
</feature>
<keyword evidence="5" id="KW-0472">Membrane</keyword>
<evidence type="ECO:0000256" key="6">
    <source>
        <dbReference type="PIRNR" id="PIRNR005651"/>
    </source>
</evidence>
<dbReference type="AlphaFoldDB" id="A0A495RAQ1"/>
<sequence>MRKLLIPVVIVLIGVLFSSLYVVEEGTRGIVLRFNKIIGLSDPGLHFKIPGVDNVKVIDAKIQTTDSSNNSGREQKFITREKKDLIVDYYVQWKIVDFDRYYETVAGGNSVENLLLARLNGRLRAEIGKLDIKDIINDTNADTKSRNSLMVRVKDALNGTQQSTANIKDVPVEDLVAVAETDPESITSMLAFGVEVIDVRIKQINFPPEVSESIYARMSAEREVVARDQRFQGIREAEETRADATLAATKILSEAEKQARTIQGEGDANAAKLYADAFNKDREFFSFIRSLKAYEKSFKETDVMVISPDSEFFRYMKLNVNSAESNKK</sequence>
<comment type="function">
    <text evidence="6">HflC and HflK could regulate a protease.</text>
</comment>
<accession>A0A495RAQ1</accession>
<dbReference type="PANTHER" id="PTHR42911">
    <property type="entry name" value="MODULATOR OF FTSH PROTEASE HFLC"/>
    <property type="match status" value="1"/>
</dbReference>
<dbReference type="Gene3D" id="3.30.479.30">
    <property type="entry name" value="Band 7 domain"/>
    <property type="match status" value="1"/>
</dbReference>
<comment type="similarity">
    <text evidence="2 6">Belongs to the band 7/mec-2 family. HflC subfamily.</text>
</comment>
<dbReference type="PANTHER" id="PTHR42911:SF1">
    <property type="entry name" value="MODULATOR OF FTSH PROTEASE HFLC"/>
    <property type="match status" value="1"/>
</dbReference>
<evidence type="ECO:0000256" key="5">
    <source>
        <dbReference type="ARBA" id="ARBA00023136"/>
    </source>
</evidence>
<keyword evidence="3" id="KW-0812">Transmembrane</keyword>
<dbReference type="CDD" id="cd03405">
    <property type="entry name" value="SPFH_HflC"/>
    <property type="match status" value="1"/>
</dbReference>
<dbReference type="GO" id="GO:0006508">
    <property type="term" value="P:proteolysis"/>
    <property type="evidence" value="ECO:0007669"/>
    <property type="project" value="UniProtKB-KW"/>
</dbReference>
<dbReference type="OrthoDB" id="9812991at2"/>
<name>A0A495RAQ1_9GAMM</name>
<dbReference type="InterPro" id="IPR010200">
    <property type="entry name" value="HflC"/>
</dbReference>
<proteinExistence type="inferred from homology"/>
<evidence type="ECO:0000256" key="4">
    <source>
        <dbReference type="ARBA" id="ARBA00022989"/>
    </source>
</evidence>
<evidence type="ECO:0000259" key="7">
    <source>
        <dbReference type="SMART" id="SM00244"/>
    </source>
</evidence>
<dbReference type="InterPro" id="IPR001107">
    <property type="entry name" value="Band_7"/>
</dbReference>
<evidence type="ECO:0000313" key="8">
    <source>
        <dbReference type="EMBL" id="RKS84479.1"/>
    </source>
</evidence>
<keyword evidence="8" id="KW-0645">Protease</keyword>
<comment type="caution">
    <text evidence="8">The sequence shown here is derived from an EMBL/GenBank/DDBJ whole genome shotgun (WGS) entry which is preliminary data.</text>
</comment>